<feature type="non-terminal residue" evidence="1">
    <location>
        <position position="92"/>
    </location>
</feature>
<reference evidence="1 2" key="1">
    <citation type="submission" date="2020-08" db="EMBL/GenBank/DDBJ databases">
        <title>Oceanospirillum sp. nov. isolated from marine sediment.</title>
        <authorList>
            <person name="Ji X."/>
        </authorList>
    </citation>
    <scope>NUCLEOTIDE SEQUENCE [LARGE SCALE GENOMIC DNA]</scope>
    <source>
        <strain evidence="1 2">D5</strain>
    </source>
</reference>
<comment type="caution">
    <text evidence="1">The sequence shown here is derived from an EMBL/GenBank/DDBJ whole genome shotgun (WGS) entry which is preliminary data.</text>
</comment>
<gene>
    <name evidence="1" type="ORF">H4O21_25220</name>
</gene>
<proteinExistence type="predicted"/>
<name>A0A839IZX5_9GAMM</name>
<organism evidence="1 2">
    <name type="scientific">Oceanospirillum sediminis</name>
    <dbReference type="NCBI Taxonomy" id="2760088"/>
    <lineage>
        <taxon>Bacteria</taxon>
        <taxon>Pseudomonadati</taxon>
        <taxon>Pseudomonadota</taxon>
        <taxon>Gammaproteobacteria</taxon>
        <taxon>Oceanospirillales</taxon>
        <taxon>Oceanospirillaceae</taxon>
        <taxon>Oceanospirillum</taxon>
    </lineage>
</organism>
<evidence type="ECO:0000313" key="1">
    <source>
        <dbReference type="EMBL" id="MBB1489907.1"/>
    </source>
</evidence>
<dbReference type="EMBL" id="JACJFM010000355">
    <property type="protein sequence ID" value="MBB1489907.1"/>
    <property type="molecule type" value="Genomic_DNA"/>
</dbReference>
<accession>A0A839IZX5</accession>
<dbReference type="Proteomes" id="UP000565262">
    <property type="component" value="Unassembled WGS sequence"/>
</dbReference>
<evidence type="ECO:0000313" key="2">
    <source>
        <dbReference type="Proteomes" id="UP000565262"/>
    </source>
</evidence>
<dbReference type="AlphaFoldDB" id="A0A839IZX5"/>
<sequence>MSQNKRKQLKSKAVNRLLVPFLSFCSKQPLPRLHRWGRWLGQVLYWMNGRNIQVTRTNLALCYHQLSDDAREQKVRASTLQTANMGLELGWS</sequence>
<protein>
    <submittedName>
        <fullName evidence="1">Uncharacterized protein</fullName>
    </submittedName>
</protein>
<keyword evidence="2" id="KW-1185">Reference proteome</keyword>